<feature type="compositionally biased region" description="Basic and acidic residues" evidence="2">
    <location>
        <begin position="46"/>
        <end position="57"/>
    </location>
</feature>
<dbReference type="GO" id="GO:0071944">
    <property type="term" value="C:cell periphery"/>
    <property type="evidence" value="ECO:0007669"/>
    <property type="project" value="TreeGrafter"/>
</dbReference>
<dbReference type="Pfam" id="PF01190">
    <property type="entry name" value="Pollen_Ole_e_1"/>
    <property type="match status" value="1"/>
</dbReference>
<comment type="caution">
    <text evidence="4">The sequence shown here is derived from an EMBL/GenBank/DDBJ whole genome shotgun (WGS) entry which is preliminary data.</text>
</comment>
<dbReference type="Proteomes" id="UP001157418">
    <property type="component" value="Unassembled WGS sequence"/>
</dbReference>
<accession>A0AAU9LW55</accession>
<organism evidence="4 5">
    <name type="scientific">Lactuca virosa</name>
    <dbReference type="NCBI Taxonomy" id="75947"/>
    <lineage>
        <taxon>Eukaryota</taxon>
        <taxon>Viridiplantae</taxon>
        <taxon>Streptophyta</taxon>
        <taxon>Embryophyta</taxon>
        <taxon>Tracheophyta</taxon>
        <taxon>Spermatophyta</taxon>
        <taxon>Magnoliopsida</taxon>
        <taxon>eudicotyledons</taxon>
        <taxon>Gunneridae</taxon>
        <taxon>Pentapetalae</taxon>
        <taxon>asterids</taxon>
        <taxon>campanulids</taxon>
        <taxon>Asterales</taxon>
        <taxon>Asteraceae</taxon>
        <taxon>Cichorioideae</taxon>
        <taxon>Cichorieae</taxon>
        <taxon>Lactucinae</taxon>
        <taxon>Lactuca</taxon>
    </lineage>
</organism>
<evidence type="ECO:0000256" key="1">
    <source>
        <dbReference type="ARBA" id="ARBA00022729"/>
    </source>
</evidence>
<dbReference type="AlphaFoldDB" id="A0AAU9LW55"/>
<proteinExistence type="predicted"/>
<gene>
    <name evidence="4" type="ORF">LVIROSA_LOCUS5225</name>
</gene>
<reference evidence="4 5" key="1">
    <citation type="submission" date="2022-01" db="EMBL/GenBank/DDBJ databases">
        <authorList>
            <person name="Xiong W."/>
            <person name="Schranz E."/>
        </authorList>
    </citation>
    <scope>NUCLEOTIDE SEQUENCE [LARGE SCALE GENOMIC DNA]</scope>
</reference>
<feature type="region of interest" description="Disordered" evidence="2">
    <location>
        <begin position="46"/>
        <end position="65"/>
    </location>
</feature>
<feature type="region of interest" description="Disordered" evidence="2">
    <location>
        <begin position="92"/>
        <end position="168"/>
    </location>
</feature>
<keyword evidence="1 3" id="KW-0732">Signal</keyword>
<feature type="chain" id="PRO_5043583351" evidence="3">
    <location>
        <begin position="29"/>
        <end position="379"/>
    </location>
</feature>
<dbReference type="EMBL" id="CAKMRJ010000113">
    <property type="protein sequence ID" value="CAH1417551.1"/>
    <property type="molecule type" value="Genomic_DNA"/>
</dbReference>
<feature type="compositionally biased region" description="Basic and acidic residues" evidence="2">
    <location>
        <begin position="109"/>
        <end position="120"/>
    </location>
</feature>
<evidence type="ECO:0000256" key="2">
    <source>
        <dbReference type="SAM" id="MobiDB-lite"/>
    </source>
</evidence>
<evidence type="ECO:0000256" key="3">
    <source>
        <dbReference type="SAM" id="SignalP"/>
    </source>
</evidence>
<dbReference type="PANTHER" id="PTHR33470:SF40">
    <property type="entry name" value="PROTEIN SEED AND ROOT HAIR PROTECTIVE PROTEIN"/>
    <property type="match status" value="1"/>
</dbReference>
<evidence type="ECO:0000313" key="5">
    <source>
        <dbReference type="Proteomes" id="UP001157418"/>
    </source>
</evidence>
<dbReference type="PANTHER" id="PTHR33470">
    <property type="entry name" value="OS01G0164075 PROTEIN"/>
    <property type="match status" value="1"/>
</dbReference>
<sequence>MEAITLKFASVVLFLSIITLFFVASADSSYGKPQLDRHLPPKRVIPKEERGVYEKSNPKIPTKPVIPKEEFGAYKKSNPTVPTKPVLPKEEYGAYEKSNPKVPTKPVIPKKEYGADEKSNPKVPTKPVIPKDEHIGTYEKSNPKIPTKPVIPKEEHRAYGKGIPKIPTKPVITKEEHGAYGKSNPKLPKEPVIPKEEHGGYGKSNPKIPTPKPLIPKEEHGAYGKSNPKIPMPEKPKLPKVPEHPTNIAVQGLIYCKYGSKLIPLKGATVRVTCLAVHKNGYESAPFSFSSCPADVKGYFLAKISSSELLKNDLWEVTQCKSFLENSPWTGCKVPEDTNGGITGAHLTFSRMLNGYSLSSVGPFIYNAGLQPSLPKEGY</sequence>
<feature type="signal peptide" evidence="3">
    <location>
        <begin position="1"/>
        <end position="28"/>
    </location>
</feature>
<protein>
    <submittedName>
        <fullName evidence="4">Uncharacterized protein</fullName>
    </submittedName>
</protein>
<keyword evidence="5" id="KW-1185">Reference proteome</keyword>
<name>A0AAU9LW55_9ASTR</name>
<evidence type="ECO:0000313" key="4">
    <source>
        <dbReference type="EMBL" id="CAH1417551.1"/>
    </source>
</evidence>